<evidence type="ECO:0000313" key="2">
    <source>
        <dbReference type="Proteomes" id="UP000198949"/>
    </source>
</evidence>
<proteinExistence type="predicted"/>
<gene>
    <name evidence="1" type="ORF">SAMN05216270_108146</name>
</gene>
<organism evidence="1 2">
    <name type="scientific">Glycomyces harbinensis</name>
    <dbReference type="NCBI Taxonomy" id="58114"/>
    <lineage>
        <taxon>Bacteria</taxon>
        <taxon>Bacillati</taxon>
        <taxon>Actinomycetota</taxon>
        <taxon>Actinomycetes</taxon>
        <taxon>Glycomycetales</taxon>
        <taxon>Glycomycetaceae</taxon>
        <taxon>Glycomyces</taxon>
    </lineage>
</organism>
<keyword evidence="2" id="KW-1185">Reference proteome</keyword>
<dbReference type="RefSeq" id="WP_091036526.1">
    <property type="nucleotide sequence ID" value="NZ_FNAD01000008.1"/>
</dbReference>
<protein>
    <submittedName>
        <fullName evidence="1">Uncharacterized protein</fullName>
    </submittedName>
</protein>
<evidence type="ECO:0000313" key="1">
    <source>
        <dbReference type="EMBL" id="SDD85630.1"/>
    </source>
</evidence>
<dbReference type="AlphaFoldDB" id="A0A1G6Y5J5"/>
<dbReference type="Proteomes" id="UP000198949">
    <property type="component" value="Unassembled WGS sequence"/>
</dbReference>
<dbReference type="EMBL" id="FNAD01000008">
    <property type="protein sequence ID" value="SDD85630.1"/>
    <property type="molecule type" value="Genomic_DNA"/>
</dbReference>
<sequence length="162" mass="17959">MQEAWDDLNQVEAAFGKMPGPHRLAMAAELLEWTVANFRTPIADPVVSDLVARATATIREAVGRGASTATGQDGFTTALFEASEETEEVGAYELLVSLYLCFDDLDPEIRPDRLTTVFDQCYQADLRRYSQPAIAVGDAREITPREQAILDFQRALINRYTG</sequence>
<dbReference type="STRING" id="58114.SAMN05216270_108146"/>
<accession>A0A1G6Y5J5</accession>
<name>A0A1G6Y5J5_9ACTN</name>
<dbReference type="OrthoDB" id="9840448at2"/>
<reference evidence="2" key="1">
    <citation type="submission" date="2016-10" db="EMBL/GenBank/DDBJ databases">
        <authorList>
            <person name="Varghese N."/>
            <person name="Submissions S."/>
        </authorList>
    </citation>
    <scope>NUCLEOTIDE SEQUENCE [LARGE SCALE GENOMIC DNA]</scope>
    <source>
        <strain evidence="2">CGMCC 4.3516</strain>
    </source>
</reference>